<sequence>MAQRGNLLETDSPTIILVVGVNGVGKTTTIGKLSAQLKGQGKNVLIAAADTFRAAAIDQVKTWGTRANVEVVSHSEGADPAAVTYDAIQAAKARNTDVLIIDTAGRLHNKANLMKELEKISRIIEREYPEAKRENLLVLDATTGQNAILQAKTFNEATNLTGFILTKLDGDSQGRSRHRPPKGIKCSY</sequence>
<organism evidence="10 11">
    <name type="scientific">Urinicoccus massiliensis</name>
    <dbReference type="NCBI Taxonomy" id="1723382"/>
    <lineage>
        <taxon>Bacteria</taxon>
        <taxon>Bacillati</taxon>
        <taxon>Bacillota</taxon>
        <taxon>Tissierellia</taxon>
        <taxon>Tissierellales</taxon>
        <taxon>Peptoniphilaceae</taxon>
        <taxon>Urinicoccus</taxon>
    </lineage>
</organism>
<evidence type="ECO:0000256" key="3">
    <source>
        <dbReference type="ARBA" id="ARBA00022475"/>
    </source>
</evidence>
<gene>
    <name evidence="10" type="primary">ftsY_2</name>
    <name evidence="10" type="ORF">NCTC13150_02065</name>
</gene>
<name>A0A8H2QZ27_9FIRM</name>
<protein>
    <submittedName>
        <fullName evidence="10">Cell division protein FtsY homolog</fullName>
    </submittedName>
</protein>
<dbReference type="GO" id="GO:0005886">
    <property type="term" value="C:plasma membrane"/>
    <property type="evidence" value="ECO:0007669"/>
    <property type="project" value="UniProtKB-SubCell"/>
</dbReference>
<keyword evidence="11" id="KW-1185">Reference proteome</keyword>
<dbReference type="SUPFAM" id="SSF52540">
    <property type="entry name" value="P-loop containing nucleoside triphosphate hydrolases"/>
    <property type="match status" value="1"/>
</dbReference>
<dbReference type="InterPro" id="IPR003593">
    <property type="entry name" value="AAA+_ATPase"/>
</dbReference>
<evidence type="ECO:0000256" key="2">
    <source>
        <dbReference type="ARBA" id="ARBA00008531"/>
    </source>
</evidence>
<dbReference type="PANTHER" id="PTHR43134:SF1">
    <property type="entry name" value="SIGNAL RECOGNITION PARTICLE RECEPTOR SUBUNIT ALPHA"/>
    <property type="match status" value="1"/>
</dbReference>
<dbReference type="PANTHER" id="PTHR43134">
    <property type="entry name" value="SIGNAL RECOGNITION PARTICLE RECEPTOR SUBUNIT ALPHA"/>
    <property type="match status" value="1"/>
</dbReference>
<feature type="domain" description="SRP54-type proteins GTP-binding" evidence="9">
    <location>
        <begin position="13"/>
        <end position="183"/>
    </location>
</feature>
<dbReference type="InterPro" id="IPR027417">
    <property type="entry name" value="P-loop_NTPase"/>
</dbReference>
<evidence type="ECO:0000259" key="9">
    <source>
        <dbReference type="SMART" id="SM00962"/>
    </source>
</evidence>
<proteinExistence type="inferred from homology"/>
<dbReference type="GO" id="GO:0003924">
    <property type="term" value="F:GTPase activity"/>
    <property type="evidence" value="ECO:0007669"/>
    <property type="project" value="TreeGrafter"/>
</dbReference>
<dbReference type="GO" id="GO:0005525">
    <property type="term" value="F:GTP binding"/>
    <property type="evidence" value="ECO:0007669"/>
    <property type="project" value="UniProtKB-KW"/>
</dbReference>
<dbReference type="GO" id="GO:0006614">
    <property type="term" value="P:SRP-dependent cotranslational protein targeting to membrane"/>
    <property type="evidence" value="ECO:0007669"/>
    <property type="project" value="InterPro"/>
</dbReference>
<dbReference type="GO" id="GO:0051301">
    <property type="term" value="P:cell division"/>
    <property type="evidence" value="ECO:0007669"/>
    <property type="project" value="UniProtKB-KW"/>
</dbReference>
<accession>A0A8H2QZ27</accession>
<keyword evidence="3" id="KW-1003">Cell membrane</keyword>
<evidence type="ECO:0000313" key="10">
    <source>
        <dbReference type="EMBL" id="VFB17472.1"/>
    </source>
</evidence>
<dbReference type="EMBL" id="CAACYI010000006">
    <property type="protein sequence ID" value="VFB17472.1"/>
    <property type="molecule type" value="Genomic_DNA"/>
</dbReference>
<comment type="caution">
    <text evidence="10">The sequence shown here is derived from an EMBL/GenBank/DDBJ whole genome shotgun (WGS) entry which is preliminary data.</text>
</comment>
<dbReference type="Pfam" id="PF00448">
    <property type="entry name" value="SRP54"/>
    <property type="match status" value="1"/>
</dbReference>
<keyword evidence="7" id="KW-0472">Membrane</keyword>
<keyword evidence="10" id="KW-0131">Cell cycle</keyword>
<evidence type="ECO:0000259" key="8">
    <source>
        <dbReference type="SMART" id="SM00382"/>
    </source>
</evidence>
<evidence type="ECO:0000256" key="7">
    <source>
        <dbReference type="ARBA" id="ARBA00023136"/>
    </source>
</evidence>
<dbReference type="SMART" id="SM00962">
    <property type="entry name" value="SRP54"/>
    <property type="match status" value="1"/>
</dbReference>
<keyword evidence="5" id="KW-0378">Hydrolase</keyword>
<keyword evidence="4" id="KW-0547">Nucleotide-binding</keyword>
<keyword evidence="6" id="KW-0342">GTP-binding</keyword>
<evidence type="ECO:0000256" key="6">
    <source>
        <dbReference type="ARBA" id="ARBA00023134"/>
    </source>
</evidence>
<dbReference type="Proteomes" id="UP000377798">
    <property type="component" value="Unassembled WGS sequence"/>
</dbReference>
<dbReference type="Gene3D" id="3.40.50.300">
    <property type="entry name" value="P-loop containing nucleotide triphosphate hydrolases"/>
    <property type="match status" value="1"/>
</dbReference>
<feature type="domain" description="AAA+ ATPase" evidence="8">
    <location>
        <begin position="12"/>
        <end position="165"/>
    </location>
</feature>
<dbReference type="InterPro" id="IPR000897">
    <property type="entry name" value="SRP54_GTPase_dom"/>
</dbReference>
<evidence type="ECO:0000256" key="4">
    <source>
        <dbReference type="ARBA" id="ARBA00022741"/>
    </source>
</evidence>
<keyword evidence="10" id="KW-0132">Cell division</keyword>
<evidence type="ECO:0000256" key="1">
    <source>
        <dbReference type="ARBA" id="ARBA00004413"/>
    </source>
</evidence>
<evidence type="ECO:0000313" key="11">
    <source>
        <dbReference type="Proteomes" id="UP000377798"/>
    </source>
</evidence>
<evidence type="ECO:0000256" key="5">
    <source>
        <dbReference type="ARBA" id="ARBA00022801"/>
    </source>
</evidence>
<dbReference type="InterPro" id="IPR004390">
    <property type="entry name" value="SR_rcpt_FtsY"/>
</dbReference>
<comment type="subcellular location">
    <subcellularLocation>
        <location evidence="1">Cell membrane</location>
        <topology evidence="1">Peripheral membrane protein</topology>
        <orientation evidence="1">Cytoplasmic side</orientation>
    </subcellularLocation>
</comment>
<dbReference type="AlphaFoldDB" id="A0A8H2QZ27"/>
<dbReference type="SMART" id="SM00382">
    <property type="entry name" value="AAA"/>
    <property type="match status" value="1"/>
</dbReference>
<reference evidence="10 11" key="1">
    <citation type="submission" date="2019-02" db="EMBL/GenBank/DDBJ databases">
        <authorList>
            <consortium name="Pathogen Informatics"/>
        </authorList>
    </citation>
    <scope>NUCLEOTIDE SEQUENCE [LARGE SCALE GENOMIC DNA]</scope>
    <source>
        <strain evidence="10 11">3012STDY7089603</strain>
    </source>
</reference>
<dbReference type="NCBIfam" id="TIGR00064">
    <property type="entry name" value="ftsY"/>
    <property type="match status" value="1"/>
</dbReference>
<comment type="similarity">
    <text evidence="2">Belongs to the GTP-binding SRP family.</text>
</comment>
<dbReference type="GO" id="GO:0005047">
    <property type="term" value="F:signal recognition particle binding"/>
    <property type="evidence" value="ECO:0007669"/>
    <property type="project" value="TreeGrafter"/>
</dbReference>